<comment type="caution">
    <text evidence="3">The sequence shown here is derived from an EMBL/GenBank/DDBJ whole genome shotgun (WGS) entry which is preliminary data.</text>
</comment>
<dbReference type="RefSeq" id="WP_184244441.1">
    <property type="nucleotide sequence ID" value="NZ_JACHLR010000007.1"/>
</dbReference>
<evidence type="ECO:0000313" key="4">
    <source>
        <dbReference type="Proteomes" id="UP000555448"/>
    </source>
</evidence>
<proteinExistence type="predicted"/>
<name>A0A7W7NVK0_9SPHN</name>
<feature type="signal peptide" evidence="1">
    <location>
        <begin position="1"/>
        <end position="20"/>
    </location>
</feature>
<reference evidence="3 4" key="1">
    <citation type="submission" date="2020-08" db="EMBL/GenBank/DDBJ databases">
        <title>Functional genomics of gut bacteria from endangered species of beetles.</title>
        <authorList>
            <person name="Carlos-Shanley C."/>
        </authorList>
    </citation>
    <scope>NUCLEOTIDE SEQUENCE [LARGE SCALE GENOMIC DNA]</scope>
    <source>
        <strain evidence="3 4">S00245</strain>
    </source>
</reference>
<gene>
    <name evidence="3" type="ORF">HNO88_001934</name>
</gene>
<keyword evidence="4" id="KW-1185">Reference proteome</keyword>
<evidence type="ECO:0000259" key="2">
    <source>
        <dbReference type="Pfam" id="PF00144"/>
    </source>
</evidence>
<protein>
    <recommendedName>
        <fullName evidence="2">Beta-lactamase-related domain-containing protein</fullName>
    </recommendedName>
</protein>
<dbReference type="Proteomes" id="UP000555448">
    <property type="component" value="Unassembled WGS sequence"/>
</dbReference>
<feature type="chain" id="PRO_5030634926" description="Beta-lactamase-related domain-containing protein" evidence="1">
    <location>
        <begin position="21"/>
        <end position="595"/>
    </location>
</feature>
<dbReference type="InterPro" id="IPR012338">
    <property type="entry name" value="Beta-lactam/transpept-like"/>
</dbReference>
<dbReference type="EMBL" id="JACHLR010000007">
    <property type="protein sequence ID" value="MBB4858608.1"/>
    <property type="molecule type" value="Genomic_DNA"/>
</dbReference>
<accession>A0A7W7NVK0</accession>
<evidence type="ECO:0000313" key="3">
    <source>
        <dbReference type="EMBL" id="MBB4858608.1"/>
    </source>
</evidence>
<feature type="domain" description="Beta-lactamase-related" evidence="2">
    <location>
        <begin position="309"/>
        <end position="469"/>
    </location>
</feature>
<dbReference type="AlphaFoldDB" id="A0A7W7NVK0"/>
<sequence>MIARLLGLATMLLAAVPASADTTLPAAANERAEPASTVRSAEPVAKASFSPDFLLGAEKLEAPRDLSAFAPPAGMKPGATIDAVLRLAPIAGSGGIKTYVDPSSYAAKSDSIGNPPRLEITIVSDGSALIPSLRGPIASDHPDWEWIMDPGTSWTDPADGGWSRAAVPFAFQERNANCTHNGVLTFLYRADGSTSRAAWEVAGETCAYFKADLWGMATVTLTPQAHASRKALIKEYRAEVVARVPTRPIEQIGSMFPAASPSQFGSPEDVKPDNMTAYGVLAGGIHWVGGCMTRHGAYPFCDVLALPSFSLAKSLFGGLALMRLEKLRPGIRNETIGAHVPLCSASQWADVRLQDALDMRTGHYDSATYEDDEGGAKMRPFFAADTRDDRERIACTMFPRRDRPGTTWVYHTVDTYLLGIAMQDVWKKRAGPDADIYRDLIVDPIWRPLGLSPVTFDTKRSYDAARQPLVGWGLTLHRDDVVRTARFLADGARIDGKPVVDPKMLGDALQRNPANRGAQAGAPNLRYKNGFWGWDVSATIGCSKPVWVPFLSGFGGISLAMFPNGVVYYYFSDGYEYAWRNAVKGANAIKPMCGQ</sequence>
<organism evidence="3 4">
    <name type="scientific">Novosphingobium chloroacetimidivorans</name>
    <dbReference type="NCBI Taxonomy" id="1428314"/>
    <lineage>
        <taxon>Bacteria</taxon>
        <taxon>Pseudomonadati</taxon>
        <taxon>Pseudomonadota</taxon>
        <taxon>Alphaproteobacteria</taxon>
        <taxon>Sphingomonadales</taxon>
        <taxon>Sphingomonadaceae</taxon>
        <taxon>Novosphingobium</taxon>
    </lineage>
</organism>
<dbReference type="Gene3D" id="3.40.710.10">
    <property type="entry name" value="DD-peptidase/beta-lactamase superfamily"/>
    <property type="match status" value="1"/>
</dbReference>
<dbReference type="SUPFAM" id="SSF56601">
    <property type="entry name" value="beta-lactamase/transpeptidase-like"/>
    <property type="match status" value="1"/>
</dbReference>
<keyword evidence="1" id="KW-0732">Signal</keyword>
<evidence type="ECO:0000256" key="1">
    <source>
        <dbReference type="SAM" id="SignalP"/>
    </source>
</evidence>
<dbReference type="InterPro" id="IPR001466">
    <property type="entry name" value="Beta-lactam-related"/>
</dbReference>
<dbReference type="Pfam" id="PF00144">
    <property type="entry name" value="Beta-lactamase"/>
    <property type="match status" value="1"/>
</dbReference>